<dbReference type="InterPro" id="IPR014729">
    <property type="entry name" value="Rossmann-like_a/b/a_fold"/>
</dbReference>
<accession>A0A1I4XZ91</accession>
<feature type="domain" description="UspA" evidence="2">
    <location>
        <begin position="8"/>
        <end position="136"/>
    </location>
</feature>
<protein>
    <submittedName>
        <fullName evidence="3">Universal stress protein family protein</fullName>
    </submittedName>
</protein>
<dbReference type="InParanoid" id="A0A1I4XZ91"/>
<keyword evidence="4" id="KW-1185">Reference proteome</keyword>
<reference evidence="3 4" key="1">
    <citation type="submission" date="2016-10" db="EMBL/GenBank/DDBJ databases">
        <authorList>
            <person name="de Groot N.N."/>
        </authorList>
    </citation>
    <scope>NUCLEOTIDE SEQUENCE [LARGE SCALE GENOMIC DNA]</scope>
    <source>
        <strain evidence="3 4">DSM 43067</strain>
    </source>
</reference>
<dbReference type="PANTHER" id="PTHR46268:SF6">
    <property type="entry name" value="UNIVERSAL STRESS PROTEIN UP12"/>
    <property type="match status" value="1"/>
</dbReference>
<comment type="similarity">
    <text evidence="1">Belongs to the universal stress protein A family.</text>
</comment>
<dbReference type="PRINTS" id="PR01438">
    <property type="entry name" value="UNVRSLSTRESS"/>
</dbReference>
<dbReference type="InterPro" id="IPR006015">
    <property type="entry name" value="Universal_stress_UspA"/>
</dbReference>
<dbReference type="InterPro" id="IPR006016">
    <property type="entry name" value="UspA"/>
</dbReference>
<evidence type="ECO:0000256" key="1">
    <source>
        <dbReference type="ARBA" id="ARBA00008791"/>
    </source>
</evidence>
<name>A0A1I4XZ91_9ACTN</name>
<dbReference type="Gene3D" id="3.40.50.620">
    <property type="entry name" value="HUPs"/>
    <property type="match status" value="1"/>
</dbReference>
<dbReference type="AlphaFoldDB" id="A0A1I4XZ91"/>
<dbReference type="PANTHER" id="PTHR46268">
    <property type="entry name" value="STRESS RESPONSE PROTEIN NHAX"/>
    <property type="match status" value="1"/>
</dbReference>
<evidence type="ECO:0000313" key="4">
    <source>
        <dbReference type="Proteomes" id="UP000183413"/>
    </source>
</evidence>
<dbReference type="SUPFAM" id="SSF52402">
    <property type="entry name" value="Adenine nucleotide alpha hydrolases-like"/>
    <property type="match status" value="1"/>
</dbReference>
<sequence>MWVMPEQRSVVVGVDGSPNSMAALRRAAREAGDRHARLDVVRVLEPDGAPARRALRTFREWLRLRRLAARPVPRARHMTTRLRIVHGRPGEALAEAAEHAELLVIGARAHSEHGNPLGGDTVPVVRAKARCEVVICADHTAATSESR</sequence>
<gene>
    <name evidence="3" type="ORF">SAMN04489713_1011100</name>
</gene>
<dbReference type="EMBL" id="FOVH01000001">
    <property type="protein sequence ID" value="SFN31066.1"/>
    <property type="molecule type" value="Genomic_DNA"/>
</dbReference>
<proteinExistence type="inferred from homology"/>
<evidence type="ECO:0000259" key="2">
    <source>
        <dbReference type="Pfam" id="PF00582"/>
    </source>
</evidence>
<evidence type="ECO:0000313" key="3">
    <source>
        <dbReference type="EMBL" id="SFN31066.1"/>
    </source>
</evidence>
<dbReference type="STRING" id="1993.SAMN04489713_1011100"/>
<organism evidence="3 4">
    <name type="scientific">Actinomadura madurae</name>
    <dbReference type="NCBI Taxonomy" id="1993"/>
    <lineage>
        <taxon>Bacteria</taxon>
        <taxon>Bacillati</taxon>
        <taxon>Actinomycetota</taxon>
        <taxon>Actinomycetes</taxon>
        <taxon>Streptosporangiales</taxon>
        <taxon>Thermomonosporaceae</taxon>
        <taxon>Actinomadura</taxon>
    </lineage>
</organism>
<dbReference type="Pfam" id="PF00582">
    <property type="entry name" value="Usp"/>
    <property type="match status" value="1"/>
</dbReference>
<dbReference type="eggNOG" id="COG0589">
    <property type="taxonomic scope" value="Bacteria"/>
</dbReference>
<dbReference type="Proteomes" id="UP000183413">
    <property type="component" value="Unassembled WGS sequence"/>
</dbReference>